<evidence type="ECO:0000313" key="3">
    <source>
        <dbReference type="Proteomes" id="UP000000370"/>
    </source>
</evidence>
<proteinExistence type="predicted"/>
<reference evidence="3" key="1">
    <citation type="submission" date="2007-11" db="EMBL/GenBank/DDBJ databases">
        <title>Complete genome sequence of Clostridium phytofermentans ISDg.</title>
        <authorList>
            <person name="Leschine S.B."/>
            <person name="Warnick T.A."/>
            <person name="Blanchard J.L."/>
            <person name="Schnell D.J."/>
            <person name="Petit E.L."/>
            <person name="LaTouf W.G."/>
            <person name="Copeland A."/>
            <person name="Lucas S."/>
            <person name="Lapidus A."/>
            <person name="Barry K."/>
            <person name="Glavina del Rio T."/>
            <person name="Dalin E."/>
            <person name="Tice H."/>
            <person name="Pitluck S."/>
            <person name="Kiss H."/>
            <person name="Brettin T."/>
            <person name="Bruce D."/>
            <person name="Detter J.C."/>
            <person name="Han C."/>
            <person name="Kuske C."/>
            <person name="Schmutz J."/>
            <person name="Larimer F."/>
            <person name="Land M."/>
            <person name="Hauser L."/>
            <person name="Kyrpides N."/>
            <person name="Kim E.A."/>
            <person name="Richardson P."/>
        </authorList>
    </citation>
    <scope>NUCLEOTIDE SEQUENCE [LARGE SCALE GENOMIC DNA]</scope>
    <source>
        <strain evidence="3">ATCC 700394 / DSM 18823 / ISDg</strain>
    </source>
</reference>
<dbReference type="STRING" id="357809.Cphy_0187"/>
<dbReference type="AlphaFoldDB" id="A9KRA6"/>
<keyword evidence="1" id="KW-1133">Transmembrane helix</keyword>
<name>A9KRA6_LACP7</name>
<protein>
    <submittedName>
        <fullName evidence="2">Uncharacterized protein</fullName>
    </submittedName>
</protein>
<dbReference type="OrthoDB" id="1852297at2"/>
<feature type="transmembrane region" description="Helical" evidence="1">
    <location>
        <begin position="46"/>
        <end position="65"/>
    </location>
</feature>
<feature type="transmembrane region" description="Helical" evidence="1">
    <location>
        <begin position="21"/>
        <end position="40"/>
    </location>
</feature>
<dbReference type="RefSeq" id="WP_012198217.1">
    <property type="nucleotide sequence ID" value="NC_010001.1"/>
</dbReference>
<organism evidence="2 3">
    <name type="scientific">Lachnoclostridium phytofermentans (strain ATCC 700394 / DSM 18823 / ISDg)</name>
    <name type="common">Clostridium phytofermentans</name>
    <dbReference type="NCBI Taxonomy" id="357809"/>
    <lineage>
        <taxon>Bacteria</taxon>
        <taxon>Bacillati</taxon>
        <taxon>Bacillota</taxon>
        <taxon>Clostridia</taxon>
        <taxon>Lachnospirales</taxon>
        <taxon>Lachnospiraceae</taxon>
    </lineage>
</organism>
<evidence type="ECO:0000313" key="2">
    <source>
        <dbReference type="EMBL" id="ABX40574.1"/>
    </source>
</evidence>
<feature type="transmembrane region" description="Helical" evidence="1">
    <location>
        <begin position="86"/>
        <end position="108"/>
    </location>
</feature>
<dbReference type="eggNOG" id="ENOG50337EY">
    <property type="taxonomic scope" value="Bacteria"/>
</dbReference>
<keyword evidence="1" id="KW-0472">Membrane</keyword>
<sequence>MKLGRAFKFQMKEIIKSIATFYGFLFLFLFLFITISNNSGDRNGSIGGFELFTMVMIFITMLNIIRSDFHLFLQHGYSRKTLFLSTILCIITTSSVVALMESILFKIFSHFVTYNGMYIQGYGAAYLSDVGVKGMVDEYFWKFFLYILAGAIGIFISLLYYRMNKLQKMIVSAGVPALLFVIYPISDEFLFDGALSKISAKIMNFYTGYAFGSEPYVNVLCNIALFALFGAFSFLLLRRCNYKK</sequence>
<dbReference type="EMBL" id="CP000885">
    <property type="protein sequence ID" value="ABX40574.1"/>
    <property type="molecule type" value="Genomic_DNA"/>
</dbReference>
<accession>A9KRA6</accession>
<feature type="transmembrane region" description="Helical" evidence="1">
    <location>
        <begin position="216"/>
        <end position="237"/>
    </location>
</feature>
<evidence type="ECO:0000256" key="1">
    <source>
        <dbReference type="SAM" id="Phobius"/>
    </source>
</evidence>
<gene>
    <name evidence="2" type="ordered locus">Cphy_0187</name>
</gene>
<keyword evidence="1" id="KW-0812">Transmembrane</keyword>
<keyword evidence="3" id="KW-1185">Reference proteome</keyword>
<feature type="transmembrane region" description="Helical" evidence="1">
    <location>
        <begin position="143"/>
        <end position="161"/>
    </location>
</feature>
<dbReference type="HOGENOM" id="CLU_095619_0_0_9"/>
<dbReference type="Proteomes" id="UP000000370">
    <property type="component" value="Chromosome"/>
</dbReference>
<feature type="transmembrane region" description="Helical" evidence="1">
    <location>
        <begin position="168"/>
        <end position="186"/>
    </location>
</feature>
<dbReference type="KEGG" id="cpy:Cphy_0187"/>